<organism evidence="6 7">
    <name type="scientific">Devosia ginsengisoli</name>
    <dbReference type="NCBI Taxonomy" id="400770"/>
    <lineage>
        <taxon>Bacteria</taxon>
        <taxon>Pseudomonadati</taxon>
        <taxon>Pseudomonadota</taxon>
        <taxon>Alphaproteobacteria</taxon>
        <taxon>Hyphomicrobiales</taxon>
        <taxon>Devosiaceae</taxon>
        <taxon>Devosia</taxon>
    </lineage>
</organism>
<dbReference type="GO" id="GO:0006351">
    <property type="term" value="P:DNA-templated transcription"/>
    <property type="evidence" value="ECO:0007669"/>
    <property type="project" value="TreeGrafter"/>
</dbReference>
<keyword evidence="2" id="KW-0805">Transcription regulation</keyword>
<evidence type="ECO:0000256" key="1">
    <source>
        <dbReference type="ARBA" id="ARBA00009437"/>
    </source>
</evidence>
<dbReference type="OrthoDB" id="9807765at2"/>
<dbReference type="RefSeq" id="WP_146290743.1">
    <property type="nucleotide sequence ID" value="NZ_CP042304.1"/>
</dbReference>
<dbReference type="KEGG" id="dea:FPZ08_14940"/>
<dbReference type="Proteomes" id="UP000315364">
    <property type="component" value="Chromosome"/>
</dbReference>
<dbReference type="PANTHER" id="PTHR30537:SF74">
    <property type="entry name" value="HTH-TYPE TRANSCRIPTIONAL REGULATOR TRPI"/>
    <property type="match status" value="1"/>
</dbReference>
<dbReference type="InterPro" id="IPR005119">
    <property type="entry name" value="LysR_subst-bd"/>
</dbReference>
<accession>A0A5B8LUD9</accession>
<dbReference type="Gene3D" id="3.40.190.10">
    <property type="entry name" value="Periplasmic binding protein-like II"/>
    <property type="match status" value="2"/>
</dbReference>
<protein>
    <submittedName>
        <fullName evidence="6">LysR family transcriptional regulator</fullName>
    </submittedName>
</protein>
<dbReference type="InterPro" id="IPR036388">
    <property type="entry name" value="WH-like_DNA-bd_sf"/>
</dbReference>
<dbReference type="GO" id="GO:0003700">
    <property type="term" value="F:DNA-binding transcription factor activity"/>
    <property type="evidence" value="ECO:0007669"/>
    <property type="project" value="InterPro"/>
</dbReference>
<feature type="domain" description="HTH lysR-type" evidence="5">
    <location>
        <begin position="6"/>
        <end position="63"/>
    </location>
</feature>
<dbReference type="InterPro" id="IPR036390">
    <property type="entry name" value="WH_DNA-bd_sf"/>
</dbReference>
<evidence type="ECO:0000256" key="2">
    <source>
        <dbReference type="ARBA" id="ARBA00023015"/>
    </source>
</evidence>
<evidence type="ECO:0000313" key="7">
    <source>
        <dbReference type="Proteomes" id="UP000315364"/>
    </source>
</evidence>
<keyword evidence="7" id="KW-1185">Reference proteome</keyword>
<gene>
    <name evidence="6" type="ORF">FPZ08_14940</name>
</gene>
<dbReference type="InterPro" id="IPR000847">
    <property type="entry name" value="LysR_HTH_N"/>
</dbReference>
<keyword evidence="3" id="KW-0238">DNA-binding</keyword>
<evidence type="ECO:0000259" key="5">
    <source>
        <dbReference type="PROSITE" id="PS50931"/>
    </source>
</evidence>
<dbReference type="Pfam" id="PF03466">
    <property type="entry name" value="LysR_substrate"/>
    <property type="match status" value="1"/>
</dbReference>
<dbReference type="Gene3D" id="1.10.10.10">
    <property type="entry name" value="Winged helix-like DNA-binding domain superfamily/Winged helix DNA-binding domain"/>
    <property type="match status" value="1"/>
</dbReference>
<comment type="similarity">
    <text evidence="1">Belongs to the LysR transcriptional regulatory family.</text>
</comment>
<dbReference type="PANTHER" id="PTHR30537">
    <property type="entry name" value="HTH-TYPE TRANSCRIPTIONAL REGULATOR"/>
    <property type="match status" value="1"/>
</dbReference>
<dbReference type="InterPro" id="IPR058163">
    <property type="entry name" value="LysR-type_TF_proteobact-type"/>
</dbReference>
<name>A0A5B8LUD9_9HYPH</name>
<evidence type="ECO:0000256" key="3">
    <source>
        <dbReference type="ARBA" id="ARBA00023125"/>
    </source>
</evidence>
<sequence>MNRKVPPLKTITAFESVIRLGSVTKAANELFVTHGAISKQIAALEDWLGRPLFEANRKQMRPLPDAVTWAQTLAQLLDTLDSSAAQMRGDQRARPLQVIAPSTLATRWLIPRSWHFSEQHKTIALQVRHTDTGENWQEIPFDVAIRTDRDLPAAMPSRKIFEEQLTMALSPRLAAQANLWRPADILKLRLLASQTRSGELERWLAAASLSGAGTAISEFPHFYLALEAALAGGGALVCPRHTLADQFARGDLIEPWPQIRVAGPSFHVLWRDRTETPPDVQLFVDWLEKQSSPHFGLATEPS</sequence>
<proteinExistence type="inferred from homology"/>
<evidence type="ECO:0000256" key="4">
    <source>
        <dbReference type="ARBA" id="ARBA00023163"/>
    </source>
</evidence>
<dbReference type="Pfam" id="PF00126">
    <property type="entry name" value="HTH_1"/>
    <property type="match status" value="1"/>
</dbReference>
<reference evidence="6 7" key="1">
    <citation type="submission" date="2019-07" db="EMBL/GenBank/DDBJ databases">
        <title>Full genome sequence of Devosia sp. Gsoil 520.</title>
        <authorList>
            <person name="Im W.-T."/>
        </authorList>
    </citation>
    <scope>NUCLEOTIDE SEQUENCE [LARGE SCALE GENOMIC DNA]</scope>
    <source>
        <strain evidence="6 7">Gsoil 520</strain>
    </source>
</reference>
<dbReference type="AlphaFoldDB" id="A0A5B8LUD9"/>
<dbReference type="PROSITE" id="PS50931">
    <property type="entry name" value="HTH_LYSR"/>
    <property type="match status" value="1"/>
</dbReference>
<dbReference type="SUPFAM" id="SSF46785">
    <property type="entry name" value="Winged helix' DNA-binding domain"/>
    <property type="match status" value="1"/>
</dbReference>
<keyword evidence="4" id="KW-0804">Transcription</keyword>
<evidence type="ECO:0000313" key="6">
    <source>
        <dbReference type="EMBL" id="QDZ11927.1"/>
    </source>
</evidence>
<dbReference type="GO" id="GO:0043565">
    <property type="term" value="F:sequence-specific DNA binding"/>
    <property type="evidence" value="ECO:0007669"/>
    <property type="project" value="TreeGrafter"/>
</dbReference>
<dbReference type="EMBL" id="CP042304">
    <property type="protein sequence ID" value="QDZ11927.1"/>
    <property type="molecule type" value="Genomic_DNA"/>
</dbReference>
<dbReference type="SUPFAM" id="SSF53850">
    <property type="entry name" value="Periplasmic binding protein-like II"/>
    <property type="match status" value="1"/>
</dbReference>